<keyword evidence="4 12" id="KW-0336">GPI-anchor</keyword>
<dbReference type="InterPro" id="IPR001863">
    <property type="entry name" value="Glypican"/>
</dbReference>
<dbReference type="GO" id="GO:0009986">
    <property type="term" value="C:cell surface"/>
    <property type="evidence" value="ECO:0007669"/>
    <property type="project" value="TreeGrafter"/>
</dbReference>
<keyword evidence="7 12" id="KW-0472">Membrane</keyword>
<keyword evidence="8" id="KW-0325">Glycoprotein</keyword>
<name>A0A8J6H6S1_TENMO</name>
<evidence type="ECO:0000256" key="13">
    <source>
        <dbReference type="SAM" id="MobiDB-lite"/>
    </source>
</evidence>
<keyword evidence="5" id="KW-0732">Signal</keyword>
<proteinExistence type="inferred from homology"/>
<dbReference type="GO" id="GO:1905475">
    <property type="term" value="P:regulation of protein localization to membrane"/>
    <property type="evidence" value="ECO:0007669"/>
    <property type="project" value="TreeGrafter"/>
</dbReference>
<feature type="region of interest" description="Disordered" evidence="13">
    <location>
        <begin position="857"/>
        <end position="904"/>
    </location>
</feature>
<evidence type="ECO:0000256" key="10">
    <source>
        <dbReference type="ARBA" id="ARBA00023288"/>
    </source>
</evidence>
<dbReference type="PANTHER" id="PTHR10822">
    <property type="entry name" value="GLYPICAN"/>
    <property type="match status" value="1"/>
</dbReference>
<keyword evidence="15" id="KW-1185">Reference proteome</keyword>
<reference evidence="14" key="2">
    <citation type="submission" date="2021-08" db="EMBL/GenBank/DDBJ databases">
        <authorList>
            <person name="Eriksson T."/>
        </authorList>
    </citation>
    <scope>NUCLEOTIDE SEQUENCE</scope>
    <source>
        <strain evidence="14">Stoneville</strain>
        <tissue evidence="14">Whole head</tissue>
    </source>
</reference>
<evidence type="ECO:0000256" key="3">
    <source>
        <dbReference type="ARBA" id="ARBA00022475"/>
    </source>
</evidence>
<keyword evidence="3" id="KW-1003">Cell membrane</keyword>
<feature type="compositionally biased region" description="Basic residues" evidence="13">
    <location>
        <begin position="875"/>
        <end position="884"/>
    </location>
</feature>
<gene>
    <name evidence="14" type="ORF">GEV33_013861</name>
</gene>
<dbReference type="GO" id="GO:0016477">
    <property type="term" value="P:cell migration"/>
    <property type="evidence" value="ECO:0007669"/>
    <property type="project" value="TreeGrafter"/>
</dbReference>
<dbReference type="Proteomes" id="UP000719412">
    <property type="component" value="Unassembled WGS sequence"/>
</dbReference>
<organism evidence="14 15">
    <name type="scientific">Tenebrio molitor</name>
    <name type="common">Yellow mealworm beetle</name>
    <dbReference type="NCBI Taxonomy" id="7067"/>
    <lineage>
        <taxon>Eukaryota</taxon>
        <taxon>Metazoa</taxon>
        <taxon>Ecdysozoa</taxon>
        <taxon>Arthropoda</taxon>
        <taxon>Hexapoda</taxon>
        <taxon>Insecta</taxon>
        <taxon>Pterygota</taxon>
        <taxon>Neoptera</taxon>
        <taxon>Endopterygota</taxon>
        <taxon>Coleoptera</taxon>
        <taxon>Polyphaga</taxon>
        <taxon>Cucujiformia</taxon>
        <taxon>Tenebrionidae</taxon>
        <taxon>Tenebrio</taxon>
    </lineage>
</organism>
<keyword evidence="9 12" id="KW-0357">Heparan sulfate</keyword>
<evidence type="ECO:0000256" key="2">
    <source>
        <dbReference type="ARBA" id="ARBA00010260"/>
    </source>
</evidence>
<evidence type="ECO:0000256" key="6">
    <source>
        <dbReference type="ARBA" id="ARBA00022974"/>
    </source>
</evidence>
<dbReference type="EMBL" id="JABDTM020028447">
    <property type="protein sequence ID" value="KAH0808931.1"/>
    <property type="molecule type" value="Genomic_DNA"/>
</dbReference>
<evidence type="ECO:0000256" key="12">
    <source>
        <dbReference type="RuleBase" id="RU003519"/>
    </source>
</evidence>
<dbReference type="Pfam" id="PF01153">
    <property type="entry name" value="Glypican"/>
    <property type="match status" value="1"/>
</dbReference>
<dbReference type="PANTHER" id="PTHR10822:SF29">
    <property type="entry name" value="DIVISION ABNORMALLY DELAYED PROTEIN"/>
    <property type="match status" value="1"/>
</dbReference>
<dbReference type="GO" id="GO:0005886">
    <property type="term" value="C:plasma membrane"/>
    <property type="evidence" value="ECO:0007669"/>
    <property type="project" value="UniProtKB-SubCell"/>
</dbReference>
<keyword evidence="6 12" id="KW-0654">Proteoglycan</keyword>
<keyword evidence="10 12" id="KW-0449">Lipoprotein</keyword>
<evidence type="ECO:0000313" key="15">
    <source>
        <dbReference type="Proteomes" id="UP000719412"/>
    </source>
</evidence>
<evidence type="ECO:0000256" key="8">
    <source>
        <dbReference type="ARBA" id="ARBA00023180"/>
    </source>
</evidence>
<dbReference type="GO" id="GO:0090263">
    <property type="term" value="P:positive regulation of canonical Wnt signaling pathway"/>
    <property type="evidence" value="ECO:0007669"/>
    <property type="project" value="TreeGrafter"/>
</dbReference>
<dbReference type="GO" id="GO:0098552">
    <property type="term" value="C:side of membrane"/>
    <property type="evidence" value="ECO:0007669"/>
    <property type="project" value="UniProtKB-KW"/>
</dbReference>
<reference evidence="14" key="1">
    <citation type="journal article" date="2020" name="J Insects Food Feed">
        <title>The yellow mealworm (Tenebrio molitor) genome: a resource for the emerging insects as food and feed industry.</title>
        <authorList>
            <person name="Eriksson T."/>
            <person name="Andere A."/>
            <person name="Kelstrup H."/>
            <person name="Emery V."/>
            <person name="Picard C."/>
        </authorList>
    </citation>
    <scope>NUCLEOTIDE SEQUENCE</scope>
    <source>
        <strain evidence="14">Stoneville</strain>
        <tissue evidence="14">Whole head</tissue>
    </source>
</reference>
<evidence type="ECO:0000256" key="9">
    <source>
        <dbReference type="ARBA" id="ARBA00023207"/>
    </source>
</evidence>
<evidence type="ECO:0000256" key="4">
    <source>
        <dbReference type="ARBA" id="ARBA00022622"/>
    </source>
</evidence>
<evidence type="ECO:0000313" key="14">
    <source>
        <dbReference type="EMBL" id="KAH0808931.1"/>
    </source>
</evidence>
<evidence type="ECO:0000256" key="1">
    <source>
        <dbReference type="ARBA" id="ARBA00004609"/>
    </source>
</evidence>
<comment type="function">
    <text evidence="12">Cell surface proteoglycan.</text>
</comment>
<protein>
    <submittedName>
        <fullName evidence="14">Uncharacterized protein</fullName>
    </submittedName>
</protein>
<comment type="caution">
    <text evidence="14">The sequence shown here is derived from an EMBL/GenBank/DDBJ whole genome shotgun (WGS) entry which is preliminary data.</text>
</comment>
<comment type="subcellular location">
    <subcellularLocation>
        <location evidence="1 12">Cell membrane</location>
        <topology evidence="1 12">Lipid-anchor</topology>
        <topology evidence="1 12">GPI-anchor</topology>
    </subcellularLocation>
</comment>
<evidence type="ECO:0000256" key="5">
    <source>
        <dbReference type="ARBA" id="ARBA00022729"/>
    </source>
</evidence>
<evidence type="ECO:0000256" key="7">
    <source>
        <dbReference type="ARBA" id="ARBA00023136"/>
    </source>
</evidence>
<comment type="similarity">
    <text evidence="2 11">Belongs to the glypican family.</text>
</comment>
<sequence length="1673" mass="189104">MPKQRSVCGGECCGDETEDLLRKQGQRDFATLLRHNSMSLQGLLSFTAATLQKVAEQLSQKSSDEDVFWDDSCSECSPDGNSISIYLSSPRKQRRIGTSRFCVSHIAVRYLDQIRVKNYLLLVDSVLANEGRVSCHVEWSQRPLRRNVKLYAVAIRSTETKTTRWAHVPRRSNGARTSSPMTRGNEMKSGRARDFDIYNLETSRNFMLLTRIAVKVGINGRDSRISRRLQDLPEIDPSNRCRFGLRDGLANSWPSCPRAYPVCDVTVWGALTSSDAELSPEPTNNPPRQKRTRIGEFMRRERGLNRRFYQSLFLYERRGEKKREKEEDLVMGGACPECEKKRRRDIFAIHQNSKEQLMGEDELVRGQVFTIIIADRVPLPQRQVGAGSTSGSRVDAALTRSRRQTDLGLSSREQKVFNMPDLVMRASPNHMMRIHYSRSLDMNIFALPGDQVPAIATFKRSHLALINRMILRSGERHNLRRDSSPTEERAPSNAYPQWSSLQIKIFRLHAQWVLDTSKQAKTWIVTRIQERSEEEHVESGPELGPGRVVNGILRRPFIGQEFTDPEGHCAAIKDHDHETYILQASDAMADLYVLFTLFLYALPVLRSSFISAGGNVKWVPPETRNVLFYVFGALGGRSRSGRRSASGASDELTPTCLGVSLFMAYLNSVRLDKLTGYDDGDGGMSGTEHRLFHQFCRRSRTKICEREWRRGIIASRPELTFLRPAVPHEMRFGVIWNGRVLHLDQSQILAELKNIDQQTGPDDSIRLDQSGTKFAGVFEGPNRRVAQIDGTAEELQFYAAELLNLSIFPLLVHFRRAIIRAPSIARIEWISIFQRGRDFFNSDDSNDALIEFAPRENERRSDTTLPFPRPPSRGWKSKRAHNRKFGVGGGRNSPGLSNLRRLPRSGDDLQLSRRGFGSWYDPHLNKIRVRVERLLRLRREQIGDDAGISDGFRQGYAEKTRIPHERAPFLRPLSDVVSGVISPIRSGVPLQTHLEEPSIPISFYINASPPPPDDSGLMPSTCGCLHCARDWVGGDLYLLEELVAKFQKNCRLIAAAIVKMGTATREHRHMGVGHVGNIRVLLRPLETSEERYAVILIGHCDGDGVFNVRTAGLTPHRQGSSVAQTRCRKRGYRERELDGVNDRRRKSYFSRLECTKSRPWERFARIRTSTHTNGVARVGSRPPDRILSATLPVSKLIRSDEELSGDRSSRNNGKTHGWYLRDLASKADKKLKRGSQRGAQMVRDKSVRLFPRNLVRRAPTAVPRPETDRAHSFELMKTLISRNVRTGTSLRLFRNNRTPDFAQERQFIPTRGMIRRPRPAPAINPPDTFPDTFPIRAPSRSPTPSGSVAVAVNFIRDISRRDMCFSGKLLRRSRNNSTVVLYTTIFFSGEVERGAIFFRGMSQMNHVSDLSRQSENKTLLLFTQVYKGMAVLSRDPIKTLYSDIRNYILVNTTQAEISTGIDIKASVSQFFTDFFPLVYHHILHINGSQDFAPDYKLCLKKTTETILPFGEIPKQVSQSLSKSLEATRLLLQAFTIGTEVLNTTGRLLVDEGGKSNAECHEALLKMTYCPKCQGLVKHAKPCSGYCLNVLRGCLTKYVAELDSPWNGYVEGIESLINAMKKNKEDAGVNADAAIRSLDTKISESIMRAMQKGKDIDAKVGFATILPPTPILFP</sequence>
<accession>A0A8J6H6S1</accession>
<evidence type="ECO:0000256" key="11">
    <source>
        <dbReference type="RuleBase" id="RU003518"/>
    </source>
</evidence>
<dbReference type="GO" id="GO:0005576">
    <property type="term" value="C:extracellular region"/>
    <property type="evidence" value="ECO:0007669"/>
    <property type="project" value="TreeGrafter"/>
</dbReference>